<sequence length="145" mass="14869">MKLAAKTLVLGFALVAGAAIAAEATDPTVRERQVLMDTIGMNTGILGKMAGGETPFDAAAAEAAKAALVAAATEIPAKFEPQATDPKSTSKPEIWTNWEDYLAKANALKTAAEAVDATTLEGVQAGMGAIGGTCRDCHSTYRTPS</sequence>
<feature type="signal peptide" evidence="6">
    <location>
        <begin position="1"/>
        <end position="21"/>
    </location>
</feature>
<dbReference type="PIRSF" id="PIRSF000027">
    <property type="entry name" value="Cytc_c_prime"/>
    <property type="match status" value="1"/>
</dbReference>
<keyword evidence="4" id="KW-0249">Electron transport</keyword>
<evidence type="ECO:0000256" key="6">
    <source>
        <dbReference type="SAM" id="SignalP"/>
    </source>
</evidence>
<name>A0ABW9Y9J4_9RHOB</name>
<comment type="caution">
    <text evidence="7">The sequence shown here is derived from an EMBL/GenBank/DDBJ whole genome shotgun (WGS) entry which is preliminary data.</text>
</comment>
<dbReference type="Pfam" id="PF01322">
    <property type="entry name" value="Cytochrom_C_2"/>
    <property type="match status" value="1"/>
</dbReference>
<evidence type="ECO:0000313" key="8">
    <source>
        <dbReference type="Proteomes" id="UP001517376"/>
    </source>
</evidence>
<evidence type="ECO:0000256" key="5">
    <source>
        <dbReference type="ARBA" id="ARBA00023004"/>
    </source>
</evidence>
<dbReference type="Gene3D" id="1.20.120.10">
    <property type="entry name" value="Cytochrome c/b562"/>
    <property type="match status" value="1"/>
</dbReference>
<dbReference type="SUPFAM" id="SSF47175">
    <property type="entry name" value="Cytochromes"/>
    <property type="match status" value="1"/>
</dbReference>
<evidence type="ECO:0000256" key="3">
    <source>
        <dbReference type="ARBA" id="ARBA00022723"/>
    </source>
</evidence>
<dbReference type="InterPro" id="IPR002321">
    <property type="entry name" value="Cyt_c_II"/>
</dbReference>
<feature type="chain" id="PRO_5047385958" evidence="6">
    <location>
        <begin position="22"/>
        <end position="145"/>
    </location>
</feature>
<keyword evidence="1" id="KW-0813">Transport</keyword>
<dbReference type="InterPro" id="IPR012127">
    <property type="entry name" value="Cyt_c_prime"/>
</dbReference>
<dbReference type="EMBL" id="JAAATW010000004">
    <property type="protein sequence ID" value="NBE09270.1"/>
    <property type="molecule type" value="Genomic_DNA"/>
</dbReference>
<keyword evidence="2" id="KW-0349">Heme</keyword>
<dbReference type="Proteomes" id="UP001517376">
    <property type="component" value="Unassembled WGS sequence"/>
</dbReference>
<keyword evidence="5" id="KW-0408">Iron</keyword>
<keyword evidence="8" id="KW-1185">Reference proteome</keyword>
<proteinExistence type="predicted"/>
<dbReference type="RefSeq" id="WP_161768334.1">
    <property type="nucleotide sequence ID" value="NZ_JAAATW010000004.1"/>
</dbReference>
<accession>A0ABW9Y9J4</accession>
<protein>
    <submittedName>
        <fullName evidence="7">Cytochrome c</fullName>
    </submittedName>
</protein>
<reference evidence="8" key="1">
    <citation type="submission" date="2020-01" db="EMBL/GenBank/DDBJ databases">
        <title>Sphingomonas sp. strain CSW-10.</title>
        <authorList>
            <person name="Chen W.-M."/>
        </authorList>
    </citation>
    <scope>NUCLEOTIDE SEQUENCE [LARGE SCALE GENOMIC DNA]</scope>
    <source>
        <strain evidence="8">CCP-1</strain>
    </source>
</reference>
<dbReference type="PROSITE" id="PS51009">
    <property type="entry name" value="CYTCII"/>
    <property type="match status" value="1"/>
</dbReference>
<evidence type="ECO:0000256" key="4">
    <source>
        <dbReference type="ARBA" id="ARBA00022982"/>
    </source>
</evidence>
<organism evidence="7 8">
    <name type="scientific">Paragemmobacter ruber</name>
    <dbReference type="NCBI Taxonomy" id="1985673"/>
    <lineage>
        <taxon>Bacteria</taxon>
        <taxon>Pseudomonadati</taxon>
        <taxon>Pseudomonadota</taxon>
        <taxon>Alphaproteobacteria</taxon>
        <taxon>Rhodobacterales</taxon>
        <taxon>Paracoccaceae</taxon>
        <taxon>Paragemmobacter</taxon>
    </lineage>
</organism>
<dbReference type="InterPro" id="IPR010980">
    <property type="entry name" value="Cyt_c/b562"/>
</dbReference>
<evidence type="ECO:0000313" key="7">
    <source>
        <dbReference type="EMBL" id="NBE09270.1"/>
    </source>
</evidence>
<keyword evidence="3" id="KW-0479">Metal-binding</keyword>
<evidence type="ECO:0000256" key="1">
    <source>
        <dbReference type="ARBA" id="ARBA00022448"/>
    </source>
</evidence>
<gene>
    <name evidence="7" type="ORF">GU920_17125</name>
</gene>
<keyword evidence="6" id="KW-0732">Signal</keyword>
<evidence type="ECO:0000256" key="2">
    <source>
        <dbReference type="ARBA" id="ARBA00022617"/>
    </source>
</evidence>